<name>Q54320_SACIS</name>
<evidence type="ECO:0000313" key="1">
    <source>
        <dbReference type="EMBL" id="AAC44107.1"/>
    </source>
</evidence>
<geneLocation type="plasmid" evidence="1">
    <name>pRN1</name>
</geneLocation>
<dbReference type="AlphaFoldDB" id="Q54320"/>
<accession>Q54320</accession>
<sequence>MFYFTVYYSMHLKFYCIRLSFYLMRIPFSPMHRISSIYSHSSIFCTFHAKNFPYPIPPCFFSFYCLLFHIAPSASLTLQFCSGFCLISLT</sequence>
<reference evidence="1" key="1">
    <citation type="journal article" date="1996" name="Plasmid">
        <title>Complete nucleotide sequence of the Sulfolobus islandicus multicopy plasmid pRN1.</title>
        <authorList>
            <person name="Keeling P.J."/>
            <person name="Klenk H.P."/>
            <person name="Singh R.K."/>
            <person name="Feeley O."/>
            <person name="Schleper C."/>
            <person name="Zillig W."/>
            <person name="Doolittle W.F."/>
            <person name="Sensen C.W."/>
        </authorList>
    </citation>
    <scope>NUCLEOTIDE SEQUENCE</scope>
    <source>
        <strain evidence="1">REN1H1</strain>
        <plasmid evidence="1">pRN1</plasmid>
    </source>
</reference>
<proteinExistence type="predicted"/>
<dbReference type="EMBL" id="U36383">
    <property type="protein sequence ID" value="AAC44107.1"/>
    <property type="molecule type" value="Genomic_DNA"/>
</dbReference>
<protein>
    <submittedName>
        <fullName evidence="1">Uncharacterized protein</fullName>
    </submittedName>
</protein>
<keyword evidence="1" id="KW-0614">Plasmid</keyword>
<organism evidence="1">
    <name type="scientific">Saccharolobus islandicus</name>
    <name type="common">Sulfolobus islandicus</name>
    <dbReference type="NCBI Taxonomy" id="43080"/>
    <lineage>
        <taxon>Archaea</taxon>
        <taxon>Thermoproteota</taxon>
        <taxon>Thermoprotei</taxon>
        <taxon>Sulfolobales</taxon>
        <taxon>Sulfolobaceae</taxon>
        <taxon>Saccharolobus</taxon>
    </lineage>
</organism>